<feature type="region of interest" description="Disordered" evidence="1">
    <location>
        <begin position="202"/>
        <end position="271"/>
    </location>
</feature>
<protein>
    <submittedName>
        <fullName evidence="2">Uncharacterized protein</fullName>
    </submittedName>
</protein>
<dbReference type="PROSITE" id="PS00463">
    <property type="entry name" value="ZN2_CY6_FUNGAL_1"/>
    <property type="match status" value="1"/>
</dbReference>
<dbReference type="Pfam" id="PF00172">
    <property type="entry name" value="Zn_clus"/>
    <property type="match status" value="1"/>
</dbReference>
<feature type="compositionally biased region" description="Low complexity" evidence="1">
    <location>
        <begin position="253"/>
        <end position="265"/>
    </location>
</feature>
<evidence type="ECO:0000313" key="2">
    <source>
        <dbReference type="EMBL" id="WVN87677.1"/>
    </source>
</evidence>
<evidence type="ECO:0000256" key="1">
    <source>
        <dbReference type="SAM" id="MobiDB-lite"/>
    </source>
</evidence>
<dbReference type="VEuPathDB" id="FungiDB:L203_04667"/>
<reference evidence="2" key="1">
    <citation type="submission" date="2016-06" db="EMBL/GenBank/DDBJ databases">
        <authorList>
            <person name="Cuomo C."/>
            <person name="Litvintseva A."/>
            <person name="Heitman J."/>
            <person name="Chen Y."/>
            <person name="Sun S."/>
            <person name="Springer D."/>
            <person name="Dromer F."/>
            <person name="Young S."/>
            <person name="Zeng Q."/>
            <person name="Chapman S."/>
            <person name="Gujja S."/>
            <person name="Saif S."/>
            <person name="Birren B."/>
        </authorList>
    </citation>
    <scope>NUCLEOTIDE SEQUENCE</scope>
    <source>
        <strain evidence="2">CBS 7841</strain>
    </source>
</reference>
<dbReference type="KEGG" id="cdep:91087074"/>
<name>A0A1E3IAY2_9TREE</name>
<feature type="compositionally biased region" description="Basic and acidic residues" evidence="1">
    <location>
        <begin position="77"/>
        <end position="88"/>
    </location>
</feature>
<accession>A0A1E3IAY2</accession>
<dbReference type="InterPro" id="IPR001138">
    <property type="entry name" value="Zn2Cys6_DnaBD"/>
</dbReference>
<dbReference type="Proteomes" id="UP000094043">
    <property type="component" value="Chromosome 3"/>
</dbReference>
<organism evidence="2 3">
    <name type="scientific">Cryptococcus depauperatus CBS 7841</name>
    <dbReference type="NCBI Taxonomy" id="1295531"/>
    <lineage>
        <taxon>Eukaryota</taxon>
        <taxon>Fungi</taxon>
        <taxon>Dikarya</taxon>
        <taxon>Basidiomycota</taxon>
        <taxon>Agaricomycotina</taxon>
        <taxon>Tremellomycetes</taxon>
        <taxon>Tremellales</taxon>
        <taxon>Cryptococcaceae</taxon>
        <taxon>Cryptococcus</taxon>
    </lineage>
</organism>
<dbReference type="RefSeq" id="XP_066068377.1">
    <property type="nucleotide sequence ID" value="XM_066212280.1"/>
</dbReference>
<dbReference type="OrthoDB" id="2571985at2759"/>
<gene>
    <name evidence="2" type="ORF">L203_102863</name>
</gene>
<feature type="compositionally biased region" description="Polar residues" evidence="1">
    <location>
        <begin position="243"/>
        <end position="252"/>
    </location>
</feature>
<feature type="region of interest" description="Disordered" evidence="1">
    <location>
        <begin position="328"/>
        <end position="350"/>
    </location>
</feature>
<feature type="compositionally biased region" description="Polar residues" evidence="1">
    <location>
        <begin position="328"/>
        <end position="347"/>
    </location>
</feature>
<dbReference type="AlphaFoldDB" id="A0A1E3IAY2"/>
<feature type="region of interest" description="Disordered" evidence="1">
    <location>
        <begin position="11"/>
        <end position="42"/>
    </location>
</feature>
<dbReference type="CDD" id="cd00067">
    <property type="entry name" value="GAL4"/>
    <property type="match status" value="1"/>
</dbReference>
<dbReference type="GeneID" id="91087074"/>
<reference evidence="2" key="3">
    <citation type="submission" date="2024-01" db="EMBL/GenBank/DDBJ databases">
        <authorList>
            <person name="Coelho M.A."/>
            <person name="David-Palma M."/>
            <person name="Shea T."/>
            <person name="Sun S."/>
            <person name="Cuomo C.A."/>
            <person name="Heitman J."/>
        </authorList>
    </citation>
    <scope>NUCLEOTIDE SEQUENCE</scope>
    <source>
        <strain evidence="2">CBS 7841</strain>
    </source>
</reference>
<dbReference type="PROSITE" id="PS50048">
    <property type="entry name" value="ZN2_CY6_FUNGAL_2"/>
    <property type="match status" value="1"/>
</dbReference>
<sequence>MRFLTEDFYNDLESDGCNYGSQPSKRSASHGEIEKDADHSASHSIRRFGCSLRSYRNPSGQTINNSEEIEHTIGHEALIKKNSNKDPKASSPLQVKRGRGRPRKLPPTDTIKTSAIERQCKGSSIKTSTGREGRRAGEACTHCRGRKQKCTEGRPCSLCIKEKKECIYESQLTPAERESFLREKKKGGPAVFRSEALQARRALKNAHPNTHLNGKAKRRTRNIISPSPSPMSLSDDMSDHTSVRTTTSPVLKSSSLRRSSGQSSQAETEILLTPKTVFHKHFGPLEDRATGKKKERRQTEQYEQEYMQICKEPDEAHFPFGSTSKIIKPTEQSTADTTPPRGTTSASCKPHAVETRRDVGYYRFNAFLSSGSILELDSTTSEATAVALSDFKWFNDLHS</sequence>
<feature type="compositionally biased region" description="Basic and acidic residues" evidence="1">
    <location>
        <begin position="29"/>
        <end position="41"/>
    </location>
</feature>
<dbReference type="EMBL" id="CP143786">
    <property type="protein sequence ID" value="WVN87677.1"/>
    <property type="molecule type" value="Genomic_DNA"/>
</dbReference>
<keyword evidence="3" id="KW-1185">Reference proteome</keyword>
<dbReference type="GO" id="GO:0000981">
    <property type="term" value="F:DNA-binding transcription factor activity, RNA polymerase II-specific"/>
    <property type="evidence" value="ECO:0007669"/>
    <property type="project" value="InterPro"/>
</dbReference>
<feature type="region of interest" description="Disordered" evidence="1">
    <location>
        <begin position="77"/>
        <end position="109"/>
    </location>
</feature>
<dbReference type="InterPro" id="IPR036864">
    <property type="entry name" value="Zn2-C6_fun-type_DNA-bd_sf"/>
</dbReference>
<dbReference type="Gene3D" id="4.10.240.10">
    <property type="entry name" value="Zn(2)-C6 fungal-type DNA-binding domain"/>
    <property type="match status" value="1"/>
</dbReference>
<reference evidence="2" key="2">
    <citation type="journal article" date="2022" name="Elife">
        <title>Obligate sexual reproduction of a homothallic fungus closely related to the Cryptococcus pathogenic species complex.</title>
        <authorList>
            <person name="Passer A.R."/>
            <person name="Clancey S.A."/>
            <person name="Shea T."/>
            <person name="David-Palma M."/>
            <person name="Averette A.F."/>
            <person name="Boekhout T."/>
            <person name="Porcel B.M."/>
            <person name="Nowrousian M."/>
            <person name="Cuomo C.A."/>
            <person name="Sun S."/>
            <person name="Heitman J."/>
            <person name="Coelho M.A."/>
        </authorList>
    </citation>
    <scope>NUCLEOTIDE SEQUENCE</scope>
    <source>
        <strain evidence="2">CBS 7841</strain>
    </source>
</reference>
<dbReference type="SMART" id="SM00066">
    <property type="entry name" value="GAL4"/>
    <property type="match status" value="1"/>
</dbReference>
<dbReference type="GO" id="GO:0008270">
    <property type="term" value="F:zinc ion binding"/>
    <property type="evidence" value="ECO:0007669"/>
    <property type="project" value="InterPro"/>
</dbReference>
<dbReference type="SUPFAM" id="SSF57701">
    <property type="entry name" value="Zn2/Cys6 DNA-binding domain"/>
    <property type="match status" value="1"/>
</dbReference>
<evidence type="ECO:0000313" key="3">
    <source>
        <dbReference type="Proteomes" id="UP000094043"/>
    </source>
</evidence>
<proteinExistence type="predicted"/>